<dbReference type="AlphaFoldDB" id="A0AAD8W399"/>
<dbReference type="InterPro" id="IPR044730">
    <property type="entry name" value="RNase_H-like_dom_plant"/>
</dbReference>
<dbReference type="GO" id="GO:0003676">
    <property type="term" value="F:nucleic acid binding"/>
    <property type="evidence" value="ECO:0007669"/>
    <property type="project" value="InterPro"/>
</dbReference>
<dbReference type="InterPro" id="IPR053151">
    <property type="entry name" value="RNase_H-like"/>
</dbReference>
<dbReference type="PANTHER" id="PTHR47723:SF24">
    <property type="entry name" value="RNASE H TYPE-1 DOMAIN-CONTAINING PROTEIN"/>
    <property type="match status" value="1"/>
</dbReference>
<organism evidence="2 3">
    <name type="scientific">Lolium multiflorum</name>
    <name type="common">Italian ryegrass</name>
    <name type="synonym">Lolium perenne subsp. multiflorum</name>
    <dbReference type="NCBI Taxonomy" id="4521"/>
    <lineage>
        <taxon>Eukaryota</taxon>
        <taxon>Viridiplantae</taxon>
        <taxon>Streptophyta</taxon>
        <taxon>Embryophyta</taxon>
        <taxon>Tracheophyta</taxon>
        <taxon>Spermatophyta</taxon>
        <taxon>Magnoliopsida</taxon>
        <taxon>Liliopsida</taxon>
        <taxon>Poales</taxon>
        <taxon>Poaceae</taxon>
        <taxon>BOP clade</taxon>
        <taxon>Pooideae</taxon>
        <taxon>Poodae</taxon>
        <taxon>Poeae</taxon>
        <taxon>Poeae Chloroplast Group 2 (Poeae type)</taxon>
        <taxon>Loliodinae</taxon>
        <taxon>Loliinae</taxon>
        <taxon>Lolium</taxon>
    </lineage>
</organism>
<dbReference type="InterPro" id="IPR002156">
    <property type="entry name" value="RNaseH_domain"/>
</dbReference>
<name>A0AAD8W399_LOLMU</name>
<reference evidence="2" key="1">
    <citation type="submission" date="2023-07" db="EMBL/GenBank/DDBJ databases">
        <title>A chromosome-level genome assembly of Lolium multiflorum.</title>
        <authorList>
            <person name="Chen Y."/>
            <person name="Copetti D."/>
            <person name="Kolliker R."/>
            <person name="Studer B."/>
        </authorList>
    </citation>
    <scope>NUCLEOTIDE SEQUENCE</scope>
    <source>
        <strain evidence="2">02402/16</strain>
        <tissue evidence="2">Leaf</tissue>
    </source>
</reference>
<evidence type="ECO:0000259" key="1">
    <source>
        <dbReference type="Pfam" id="PF13456"/>
    </source>
</evidence>
<dbReference type="SUPFAM" id="SSF53098">
    <property type="entry name" value="Ribonuclease H-like"/>
    <property type="match status" value="1"/>
</dbReference>
<dbReference type="GO" id="GO:0004523">
    <property type="term" value="F:RNA-DNA hybrid ribonuclease activity"/>
    <property type="evidence" value="ECO:0007669"/>
    <property type="project" value="InterPro"/>
</dbReference>
<keyword evidence="3" id="KW-1185">Reference proteome</keyword>
<dbReference type="Pfam" id="PF13456">
    <property type="entry name" value="RVT_3"/>
    <property type="match status" value="1"/>
</dbReference>
<gene>
    <name evidence="2" type="ORF">QYE76_059866</name>
</gene>
<sequence>MRSGLLQVKWAGMVLRDHHGTVIVAAARQLTNCTDALDAELASIEEGLALTLNWTSMNLTMETDCVEAVELIKQTSPNTTIYGSRIQEIREMLREREIRIAKVYREANLVSHELAKLGRVQHRTESWFQTYPQEIAEGIVSDCNSMNI</sequence>
<dbReference type="InterPro" id="IPR012337">
    <property type="entry name" value="RNaseH-like_sf"/>
</dbReference>
<dbReference type="CDD" id="cd06222">
    <property type="entry name" value="RNase_H_like"/>
    <property type="match status" value="1"/>
</dbReference>
<feature type="domain" description="RNase H type-1" evidence="1">
    <location>
        <begin position="11"/>
        <end position="117"/>
    </location>
</feature>
<dbReference type="InterPro" id="IPR036397">
    <property type="entry name" value="RNaseH_sf"/>
</dbReference>
<accession>A0AAD8W399</accession>
<protein>
    <recommendedName>
        <fullName evidence="1">RNase H type-1 domain-containing protein</fullName>
    </recommendedName>
</protein>
<dbReference type="Gene3D" id="3.30.420.10">
    <property type="entry name" value="Ribonuclease H-like superfamily/Ribonuclease H"/>
    <property type="match status" value="1"/>
</dbReference>
<evidence type="ECO:0000313" key="3">
    <source>
        <dbReference type="Proteomes" id="UP001231189"/>
    </source>
</evidence>
<dbReference type="EMBL" id="JAUUTY010000004">
    <property type="protein sequence ID" value="KAK1642061.1"/>
    <property type="molecule type" value="Genomic_DNA"/>
</dbReference>
<dbReference type="Proteomes" id="UP001231189">
    <property type="component" value="Unassembled WGS sequence"/>
</dbReference>
<evidence type="ECO:0000313" key="2">
    <source>
        <dbReference type="EMBL" id="KAK1642061.1"/>
    </source>
</evidence>
<proteinExistence type="predicted"/>
<comment type="caution">
    <text evidence="2">The sequence shown here is derived from an EMBL/GenBank/DDBJ whole genome shotgun (WGS) entry which is preliminary data.</text>
</comment>
<dbReference type="PANTHER" id="PTHR47723">
    <property type="entry name" value="OS05G0353850 PROTEIN"/>
    <property type="match status" value="1"/>
</dbReference>